<dbReference type="InterPro" id="IPR013783">
    <property type="entry name" value="Ig-like_fold"/>
</dbReference>
<name>R9PU13_AGAAL</name>
<dbReference type="Proteomes" id="UP000014461">
    <property type="component" value="Unassembled WGS sequence"/>
</dbReference>
<dbReference type="STRING" id="1331007.AALB_3451"/>
<accession>R9PU13</accession>
<dbReference type="PROSITE" id="PS51257">
    <property type="entry name" value="PROKAR_LIPOPROTEIN"/>
    <property type="match status" value="1"/>
</dbReference>
<keyword evidence="3" id="KW-1185">Reference proteome</keyword>
<sequence>MALPRCTFLITTLIFLSACGGGGTSSEDNSPPEEPRTQISISRKDAPKVLFDTMEIIDNASRLGNDNTNSIFSTGGLLDLDLGSLISDSEEFCLDSGNFELINPTIDETSIKGQLKFNNCKTGSIIFNGSIYLTEKLLENGSENLKLELKNWKISFEGKDGEFNYNGDVNILVEDTEEHHIFNLSISDTFNNRELRYNNFNLFYNQNSIEEFNGSIALNEINFVDISSSKNFNQDRSFKVEGFESTIDAIVKARVVEFSLAIKDEEIGKITTSMSVLKSGPHQKNTAPTFDEDSESHQVNKQEILDIILDGRDENGDLLDYDYVLLDKPNDATVSLTQDGNNRVRFEANQSGDYQIKVTAKDYSLSSFKTVNIYIRQGKPSFSIENFPEEIPAGDLFEFNVTNNSPNNDGPLNYSIDYGPVGLTINETGMIEWELTTPLGLDATFNFGINANNRDHSTKVSHQASVKGKGITGVSNRPNWKLISASILADIDDDGKKEIITASEGSLIAFSLNEESKSLQIKKESLRIIPEGIIGLSYHDNNFIIQSPKGIYKTNFELSERTLLIEFPSSIKAFGTEEMTIADIEGNGSSMLVFYSGDGLYQTMDLTTGEVSTLEQISINHPSTVPVKVTRIDESPIYVVQDHRDIVIFDEQNSYTITLEAEQINDFRIVNNGGAQELNVLYKHWLSDNISLARINLNNGLTISDVELDGFWFSSPYLVKRNNLSNIDIVSRGITCEHDSSSYTCSTLVKDDHNYYYGNSLLHVIDIDEDGVEEVIFQDIDKHSILWADNQSWIFSSSNLGHIPKVAKLNSERIYSLSESQLFAEENGQLASITQITPEHSLDLVIEHETGLFLFQCQYSQPCLLTDSLSAELWREKNISRVSAASVERGHIATSDGTGRITVYNLAGNTIPVEQRNISSLIIDRIEFKSLGNETYITLFTDHKVGIWHFSDNEYKFVTQVDLHTQATVLKNSRIKEVFFSKSPHTNENTVSVIYNNGTESMRILGVSLSTNQVTNDLEITGQAKHSYISAYSYSLFAEQKKSDGNKNILFTYRPEIRESDDLCSFDLANGKVIWCVKEIKGSINHNSKFYSLENGTQLITDLAIYYLSH</sequence>
<dbReference type="OrthoDB" id="9806238at2"/>
<feature type="signal peptide" evidence="1">
    <location>
        <begin position="1"/>
        <end position="20"/>
    </location>
</feature>
<evidence type="ECO:0008006" key="4">
    <source>
        <dbReference type="Google" id="ProtNLM"/>
    </source>
</evidence>
<reference evidence="2" key="1">
    <citation type="journal article" date="2013" name="Genome Announc.">
        <title>Draft Genome Sequence of Agarivorans albus Strain MKT 106T, an Agarolytic Marine Bacterium.</title>
        <authorList>
            <person name="Yasuike M."/>
            <person name="Nakamura Y."/>
            <person name="Kai W."/>
            <person name="Fujiwara A."/>
            <person name="Fukui Y."/>
            <person name="Satomi M."/>
            <person name="Sano M."/>
        </authorList>
    </citation>
    <scope>NUCLEOTIDE SEQUENCE [LARGE SCALE GENOMIC DNA]</scope>
</reference>
<dbReference type="SUPFAM" id="SSF75011">
    <property type="entry name" value="3-carboxy-cis,cis-mucoante lactonizing enzyme"/>
    <property type="match status" value="1"/>
</dbReference>
<dbReference type="RefSeq" id="WP_016403138.1">
    <property type="nucleotide sequence ID" value="NZ_BARX01000026.1"/>
</dbReference>
<evidence type="ECO:0000256" key="1">
    <source>
        <dbReference type="SAM" id="SignalP"/>
    </source>
</evidence>
<dbReference type="Gene3D" id="2.60.40.10">
    <property type="entry name" value="Immunoglobulins"/>
    <property type="match status" value="2"/>
</dbReference>
<protein>
    <recommendedName>
        <fullName evidence="4">Cadherin domain-containing protein</fullName>
    </recommendedName>
</protein>
<dbReference type="EMBL" id="BARX01000026">
    <property type="protein sequence ID" value="GAD03371.1"/>
    <property type="molecule type" value="Genomic_DNA"/>
</dbReference>
<evidence type="ECO:0000313" key="2">
    <source>
        <dbReference type="EMBL" id="GAD03371.1"/>
    </source>
</evidence>
<gene>
    <name evidence="2" type="ORF">AALB_3451</name>
</gene>
<comment type="caution">
    <text evidence="2">The sequence shown here is derived from an EMBL/GenBank/DDBJ whole genome shotgun (WGS) entry which is preliminary data.</text>
</comment>
<evidence type="ECO:0000313" key="3">
    <source>
        <dbReference type="Proteomes" id="UP000014461"/>
    </source>
</evidence>
<dbReference type="AlphaFoldDB" id="R9PU13"/>
<organism evidence="2 3">
    <name type="scientific">Agarivorans albus MKT 106</name>
    <dbReference type="NCBI Taxonomy" id="1331007"/>
    <lineage>
        <taxon>Bacteria</taxon>
        <taxon>Pseudomonadati</taxon>
        <taxon>Pseudomonadota</taxon>
        <taxon>Gammaproteobacteria</taxon>
        <taxon>Alteromonadales</taxon>
        <taxon>Alteromonadaceae</taxon>
        <taxon>Agarivorans</taxon>
    </lineage>
</organism>
<keyword evidence="1" id="KW-0732">Signal</keyword>
<feature type="chain" id="PRO_5004488312" description="Cadherin domain-containing protein" evidence="1">
    <location>
        <begin position="21"/>
        <end position="1110"/>
    </location>
</feature>
<proteinExistence type="predicted"/>